<dbReference type="Proteomes" id="UP001221757">
    <property type="component" value="Unassembled WGS sequence"/>
</dbReference>
<evidence type="ECO:0000313" key="2">
    <source>
        <dbReference type="Proteomes" id="UP001221757"/>
    </source>
</evidence>
<sequence length="553" mass="61849">MAYTGLIRAKAEGFDPLINGLTPCPYVVSVCFKARTNYCPRDDEIAEIQTLLVESTLRLQHLDAEIADLHKAIHKLATERAGLSAYVDAHKALISPVRRLPLDIIQEIFVTCLPTDRNCAMSAVEAPILLGRICSAWRAISLSTPRLWAKLHVVEPFPPSPSSVAFLEKSLVQRIETTKLWLRRSGQCPLSISIKATDSSTESSVSINQINQILKALLPFASCWEHITFTIPFSALATVSHLTEADVPMLQSVNIWQHTFGHADRYSLGFLRGPKVNSFHISTNAFRLAEFPLRWERLTDVRIMRWGWESWTSEDSLQLFSQCPQLRTCQLLVREDVDIISAVGEHILELPFLHTLHLDCETTSLTIPRLFGRVSLPRLKNIKSSGLRDSDGTDDISFAPLFAAAPLIESVDVSINMFSKLALKEFLRDLPPTVHKIVVTQMYASSSANFDAEILESLIPSADIPTLCCPALQVLEINGGCAFSDEALLRFIQSRTLKRIVIHFSRAMQLDIRSELQSLVQSGLHLDLVYTPPRMPQSSVWEGLPDAHLFIQP</sequence>
<dbReference type="Gene3D" id="3.80.10.10">
    <property type="entry name" value="Ribonuclease Inhibitor"/>
    <property type="match status" value="1"/>
</dbReference>
<dbReference type="EMBL" id="JARKIE010000370">
    <property type="protein sequence ID" value="KAJ7649170.1"/>
    <property type="molecule type" value="Genomic_DNA"/>
</dbReference>
<reference evidence="1" key="1">
    <citation type="submission" date="2023-03" db="EMBL/GenBank/DDBJ databases">
        <title>Massive genome expansion in bonnet fungi (Mycena s.s.) driven by repeated elements and novel gene families across ecological guilds.</title>
        <authorList>
            <consortium name="Lawrence Berkeley National Laboratory"/>
            <person name="Harder C.B."/>
            <person name="Miyauchi S."/>
            <person name="Viragh M."/>
            <person name="Kuo A."/>
            <person name="Thoen E."/>
            <person name="Andreopoulos B."/>
            <person name="Lu D."/>
            <person name="Skrede I."/>
            <person name="Drula E."/>
            <person name="Henrissat B."/>
            <person name="Morin E."/>
            <person name="Kohler A."/>
            <person name="Barry K."/>
            <person name="LaButti K."/>
            <person name="Morin E."/>
            <person name="Salamov A."/>
            <person name="Lipzen A."/>
            <person name="Mereny Z."/>
            <person name="Hegedus B."/>
            <person name="Baldrian P."/>
            <person name="Stursova M."/>
            <person name="Weitz H."/>
            <person name="Taylor A."/>
            <person name="Grigoriev I.V."/>
            <person name="Nagy L.G."/>
            <person name="Martin F."/>
            <person name="Kauserud H."/>
        </authorList>
    </citation>
    <scope>NUCLEOTIDE SEQUENCE</scope>
    <source>
        <strain evidence="1">CBHHK067</strain>
    </source>
</reference>
<comment type="caution">
    <text evidence="1">The sequence shown here is derived from an EMBL/GenBank/DDBJ whole genome shotgun (WGS) entry which is preliminary data.</text>
</comment>
<gene>
    <name evidence="1" type="ORF">B0H17DRAFT_1338772</name>
</gene>
<dbReference type="SUPFAM" id="SSF52047">
    <property type="entry name" value="RNI-like"/>
    <property type="match status" value="1"/>
</dbReference>
<evidence type="ECO:0008006" key="3">
    <source>
        <dbReference type="Google" id="ProtNLM"/>
    </source>
</evidence>
<accession>A0AAD7G1I9</accession>
<proteinExistence type="predicted"/>
<protein>
    <recommendedName>
        <fullName evidence="3">F-box domain-containing protein</fullName>
    </recommendedName>
</protein>
<dbReference type="InterPro" id="IPR032675">
    <property type="entry name" value="LRR_dom_sf"/>
</dbReference>
<dbReference type="AlphaFoldDB" id="A0AAD7G1I9"/>
<name>A0AAD7G1I9_MYCRO</name>
<organism evidence="1 2">
    <name type="scientific">Mycena rosella</name>
    <name type="common">Pink bonnet</name>
    <name type="synonym">Agaricus rosellus</name>
    <dbReference type="NCBI Taxonomy" id="1033263"/>
    <lineage>
        <taxon>Eukaryota</taxon>
        <taxon>Fungi</taxon>
        <taxon>Dikarya</taxon>
        <taxon>Basidiomycota</taxon>
        <taxon>Agaricomycotina</taxon>
        <taxon>Agaricomycetes</taxon>
        <taxon>Agaricomycetidae</taxon>
        <taxon>Agaricales</taxon>
        <taxon>Marasmiineae</taxon>
        <taxon>Mycenaceae</taxon>
        <taxon>Mycena</taxon>
    </lineage>
</organism>
<evidence type="ECO:0000313" key="1">
    <source>
        <dbReference type="EMBL" id="KAJ7649170.1"/>
    </source>
</evidence>
<keyword evidence="2" id="KW-1185">Reference proteome</keyword>